<name>A0AAV2QW49_MEGNR</name>
<evidence type="ECO:0000256" key="1">
    <source>
        <dbReference type="SAM" id="MobiDB-lite"/>
    </source>
</evidence>
<protein>
    <submittedName>
        <fullName evidence="2">Uncharacterized protein</fullName>
    </submittedName>
</protein>
<organism evidence="2 3">
    <name type="scientific">Meganyctiphanes norvegica</name>
    <name type="common">Northern krill</name>
    <name type="synonym">Thysanopoda norvegica</name>
    <dbReference type="NCBI Taxonomy" id="48144"/>
    <lineage>
        <taxon>Eukaryota</taxon>
        <taxon>Metazoa</taxon>
        <taxon>Ecdysozoa</taxon>
        <taxon>Arthropoda</taxon>
        <taxon>Crustacea</taxon>
        <taxon>Multicrustacea</taxon>
        <taxon>Malacostraca</taxon>
        <taxon>Eumalacostraca</taxon>
        <taxon>Eucarida</taxon>
        <taxon>Euphausiacea</taxon>
        <taxon>Euphausiidae</taxon>
        <taxon>Meganyctiphanes</taxon>
    </lineage>
</organism>
<dbReference type="AlphaFoldDB" id="A0AAV2QW49"/>
<proteinExistence type="predicted"/>
<feature type="non-terminal residue" evidence="2">
    <location>
        <position position="1"/>
    </location>
</feature>
<feature type="region of interest" description="Disordered" evidence="1">
    <location>
        <begin position="12"/>
        <end position="46"/>
    </location>
</feature>
<dbReference type="Proteomes" id="UP001497623">
    <property type="component" value="Unassembled WGS sequence"/>
</dbReference>
<accession>A0AAV2QW49</accession>
<comment type="caution">
    <text evidence="2">The sequence shown here is derived from an EMBL/GenBank/DDBJ whole genome shotgun (WGS) entry which is preliminary data.</text>
</comment>
<evidence type="ECO:0000313" key="2">
    <source>
        <dbReference type="EMBL" id="CAL4099966.1"/>
    </source>
</evidence>
<gene>
    <name evidence="2" type="ORF">MNOR_LOCUS16676</name>
</gene>
<evidence type="ECO:0000313" key="3">
    <source>
        <dbReference type="Proteomes" id="UP001497623"/>
    </source>
</evidence>
<sequence length="248" mass="28467">FQNLHLEIIMAPKRSAEISSNETKTSKKKSKNVSNEDSEEGQLVESTCPMPYRLTAALPTRDKEGKLVFEDAPEFRPNRSPKEVLQAGSFGGTYYRPIKSGVTGEKYDSSVWKELPKDWLEGLKIAKQVSSSIYDASVNKYGAKCGGDLEMWESSGWIVAQDPYGWFQWYCRYYQGRRSEDDDRQIGRWNRCTGDKGRWRQNLIAKCVRGGFVYDNFAVSPVVRQTLLHWGYELTESDFKKGEKKVKK</sequence>
<dbReference type="PANTHER" id="PTHR37948">
    <property type="entry name" value="ZGC:113208"/>
    <property type="match status" value="1"/>
</dbReference>
<reference evidence="2 3" key="1">
    <citation type="submission" date="2024-05" db="EMBL/GenBank/DDBJ databases">
        <authorList>
            <person name="Wallberg A."/>
        </authorList>
    </citation>
    <scope>NUCLEOTIDE SEQUENCE [LARGE SCALE GENOMIC DNA]</scope>
</reference>
<dbReference type="EMBL" id="CAXKWB010011079">
    <property type="protein sequence ID" value="CAL4099966.1"/>
    <property type="molecule type" value="Genomic_DNA"/>
</dbReference>
<dbReference type="PANTHER" id="PTHR37948:SF1">
    <property type="entry name" value="BLL5189 PROTEIN"/>
    <property type="match status" value="1"/>
</dbReference>
<keyword evidence="3" id="KW-1185">Reference proteome</keyword>